<evidence type="ECO:0000313" key="1">
    <source>
        <dbReference type="EMBL" id="CAI5718448.1"/>
    </source>
</evidence>
<dbReference type="AlphaFoldDB" id="A0AAV0TAT5"/>
<sequence>MISEDAATRAAKRKHATSGGRKLLHWGAAHWQLFERTLPYTTCPKSAPLLHLRASLASIRKSHAPSVVMEQPIGGTRSVSVLNLGLVIDATGSVTCLHDVKEKDGVDVQYVNLKVYGSKDEEMGPEVHDNRLAEAFCTTLFGHLKGDGWDMDMAVFWGGWLKLCGVPRCALFGRTLRPESRRFGWRVCSLDFAWYLHESLPDGTEGGGIPGKDGSISEQQLVQYIENISS</sequence>
<dbReference type="EMBL" id="CANTFL010000204">
    <property type="protein sequence ID" value="CAI5718448.1"/>
    <property type="molecule type" value="Genomic_DNA"/>
</dbReference>
<dbReference type="Proteomes" id="UP001162031">
    <property type="component" value="Unassembled WGS sequence"/>
</dbReference>
<reference evidence="1" key="1">
    <citation type="submission" date="2022-12" db="EMBL/GenBank/DDBJ databases">
        <authorList>
            <person name="Webb A."/>
        </authorList>
    </citation>
    <scope>NUCLEOTIDE SEQUENCE</scope>
    <source>
        <strain evidence="1">Hp1</strain>
    </source>
</reference>
<protein>
    <submittedName>
        <fullName evidence="1">Uncharacterized protein</fullName>
    </submittedName>
</protein>
<accession>A0AAV0TAT5</accession>
<organism evidence="1 2">
    <name type="scientific">Hyaloperonospora brassicae</name>
    <name type="common">Brassica downy mildew</name>
    <name type="synonym">Peronospora brassicae</name>
    <dbReference type="NCBI Taxonomy" id="162125"/>
    <lineage>
        <taxon>Eukaryota</taxon>
        <taxon>Sar</taxon>
        <taxon>Stramenopiles</taxon>
        <taxon>Oomycota</taxon>
        <taxon>Peronosporomycetes</taxon>
        <taxon>Peronosporales</taxon>
        <taxon>Peronosporaceae</taxon>
        <taxon>Hyaloperonospora</taxon>
    </lineage>
</organism>
<keyword evidence="2" id="KW-1185">Reference proteome</keyword>
<comment type="caution">
    <text evidence="1">The sequence shown here is derived from an EMBL/GenBank/DDBJ whole genome shotgun (WGS) entry which is preliminary data.</text>
</comment>
<proteinExistence type="predicted"/>
<evidence type="ECO:0000313" key="2">
    <source>
        <dbReference type="Proteomes" id="UP001162031"/>
    </source>
</evidence>
<name>A0AAV0TAT5_HYABA</name>
<gene>
    <name evidence="1" type="ORF">HBR001_LOCUS2007</name>
</gene>